<protein>
    <submittedName>
        <fullName evidence="2">Uncharacterized protein</fullName>
    </submittedName>
</protein>
<evidence type="ECO:0000313" key="2">
    <source>
        <dbReference type="EMBL" id="KAG6285523.1"/>
    </source>
</evidence>
<dbReference type="EMBL" id="SRRH01000717">
    <property type="protein sequence ID" value="KAG6285523.1"/>
    <property type="molecule type" value="Genomic_DNA"/>
</dbReference>
<evidence type="ECO:0000313" key="3">
    <source>
        <dbReference type="Proteomes" id="UP000707071"/>
    </source>
</evidence>
<gene>
    <name evidence="2" type="ORF">E4U09_007254</name>
</gene>
<proteinExistence type="predicted"/>
<dbReference type="Proteomes" id="UP000707071">
    <property type="component" value="Unassembled WGS sequence"/>
</dbReference>
<dbReference type="AlphaFoldDB" id="A0A9P7QAB0"/>
<evidence type="ECO:0000256" key="1">
    <source>
        <dbReference type="SAM" id="MobiDB-lite"/>
    </source>
</evidence>
<name>A0A9P7QAB0_9HYPO</name>
<organism evidence="2 3">
    <name type="scientific">Claviceps aff. purpurea</name>
    <dbReference type="NCBI Taxonomy" id="1967640"/>
    <lineage>
        <taxon>Eukaryota</taxon>
        <taxon>Fungi</taxon>
        <taxon>Dikarya</taxon>
        <taxon>Ascomycota</taxon>
        <taxon>Pezizomycotina</taxon>
        <taxon>Sordariomycetes</taxon>
        <taxon>Hypocreomycetidae</taxon>
        <taxon>Hypocreales</taxon>
        <taxon>Clavicipitaceae</taxon>
        <taxon>Claviceps</taxon>
    </lineage>
</organism>
<reference evidence="2 3" key="1">
    <citation type="journal article" date="2020" name="bioRxiv">
        <title>Whole genome comparisons of ergot fungi reveals the divergence and evolution of species within the genus Claviceps are the result of varying mechanisms driving genome evolution and host range expansion.</title>
        <authorList>
            <person name="Wyka S.A."/>
            <person name="Mondo S.J."/>
            <person name="Liu M."/>
            <person name="Dettman J."/>
            <person name="Nalam V."/>
            <person name="Broders K.D."/>
        </authorList>
    </citation>
    <scope>NUCLEOTIDE SEQUENCE [LARGE SCALE GENOMIC DNA]</scope>
    <source>
        <strain evidence="2 3">Clav52</strain>
    </source>
</reference>
<keyword evidence="3" id="KW-1185">Reference proteome</keyword>
<feature type="region of interest" description="Disordered" evidence="1">
    <location>
        <begin position="41"/>
        <end position="61"/>
    </location>
</feature>
<sequence>MQSYLLLYLRALYWDSGQTTGLDAHSLKKVDSIPWPTDEFSPRTFRRPTAPENFGANKSGMVDVQNTSHCTEYSYGGYSGWSKSLEAGASALTTDQRVSDGIVGLKSWSTE</sequence>
<accession>A0A9P7QAB0</accession>
<comment type="caution">
    <text evidence="2">The sequence shown here is derived from an EMBL/GenBank/DDBJ whole genome shotgun (WGS) entry which is preliminary data.</text>
</comment>